<keyword evidence="1" id="KW-0472">Membrane</keyword>
<evidence type="ECO:0000313" key="2">
    <source>
        <dbReference type="EMBL" id="KAF6215464.1"/>
    </source>
</evidence>
<organism evidence="2 3">
    <name type="scientific">Apolygus lucorum</name>
    <name type="common">Small green plant bug</name>
    <name type="synonym">Lygocoris lucorum</name>
    <dbReference type="NCBI Taxonomy" id="248454"/>
    <lineage>
        <taxon>Eukaryota</taxon>
        <taxon>Metazoa</taxon>
        <taxon>Ecdysozoa</taxon>
        <taxon>Arthropoda</taxon>
        <taxon>Hexapoda</taxon>
        <taxon>Insecta</taxon>
        <taxon>Pterygota</taxon>
        <taxon>Neoptera</taxon>
        <taxon>Paraneoptera</taxon>
        <taxon>Hemiptera</taxon>
        <taxon>Heteroptera</taxon>
        <taxon>Panheteroptera</taxon>
        <taxon>Cimicomorpha</taxon>
        <taxon>Miridae</taxon>
        <taxon>Mirini</taxon>
        <taxon>Apolygus</taxon>
    </lineage>
</organism>
<feature type="transmembrane region" description="Helical" evidence="1">
    <location>
        <begin position="45"/>
        <end position="65"/>
    </location>
</feature>
<comment type="caution">
    <text evidence="2">The sequence shown here is derived from an EMBL/GenBank/DDBJ whole genome shotgun (WGS) entry which is preliminary data.</text>
</comment>
<feature type="transmembrane region" description="Helical" evidence="1">
    <location>
        <begin position="111"/>
        <end position="133"/>
    </location>
</feature>
<dbReference type="OrthoDB" id="10564011at2759"/>
<protein>
    <submittedName>
        <fullName evidence="2">Uncharacterized protein</fullName>
    </submittedName>
</protein>
<evidence type="ECO:0000313" key="3">
    <source>
        <dbReference type="Proteomes" id="UP000466442"/>
    </source>
</evidence>
<name>A0A8S9Y3Q2_APOLU</name>
<sequence length="385" mass="43607">MICLNDKNPKKLKLPHKKQNHVKEMDLQDTSHTAQMAIRFGGHYLVKYPSCLFFGLNEFLDVIWMEQNDWINPDSNAFFSSLSMITIYHAVDVMLIPLFEYLIEFVAPKRCNLILTDLQLIGSAIFLLGLAYLSTTILQSHIENGNVPNSPLAATVKFYNAMDGNVSITSPFCPTAILRMGESFEINNIKPSQIPSAESSFKFPAKITYVTLASQDYTMLEAVIGYMISYVISDDGIIKLPKMKVPTSMFPVMDIVNGIPRANFGQLYFKKLKSHSSHHHGGVTNENDEYKIDIPRMSETQRLDLSKGEWKVQLIVNDIVIAERTVSLLPRAAYTIFINYDSHDVISFTMSSTNTAQLVTIWGCNVIFSFLDYLTEQNMKTYVEC</sequence>
<keyword evidence="1" id="KW-1133">Transmembrane helix</keyword>
<evidence type="ECO:0000256" key="1">
    <source>
        <dbReference type="SAM" id="Phobius"/>
    </source>
</evidence>
<keyword evidence="1" id="KW-0812">Transmembrane</keyword>
<dbReference type="AlphaFoldDB" id="A0A8S9Y3Q2"/>
<feature type="transmembrane region" description="Helical" evidence="1">
    <location>
        <begin position="77"/>
        <end position="99"/>
    </location>
</feature>
<accession>A0A8S9Y3Q2</accession>
<dbReference type="Proteomes" id="UP000466442">
    <property type="component" value="Unassembled WGS sequence"/>
</dbReference>
<gene>
    <name evidence="2" type="ORF">GE061_010217</name>
</gene>
<proteinExistence type="predicted"/>
<keyword evidence="3" id="KW-1185">Reference proteome</keyword>
<dbReference type="EMBL" id="WIXP02000002">
    <property type="protein sequence ID" value="KAF6215464.1"/>
    <property type="molecule type" value="Genomic_DNA"/>
</dbReference>
<reference evidence="2" key="1">
    <citation type="journal article" date="2021" name="Mol. Ecol. Resour.">
        <title>Apolygus lucorum genome provides insights into omnivorousness and mesophyll feeding.</title>
        <authorList>
            <person name="Liu Y."/>
            <person name="Liu H."/>
            <person name="Wang H."/>
            <person name="Huang T."/>
            <person name="Liu B."/>
            <person name="Yang B."/>
            <person name="Yin L."/>
            <person name="Li B."/>
            <person name="Zhang Y."/>
            <person name="Zhang S."/>
            <person name="Jiang F."/>
            <person name="Zhang X."/>
            <person name="Ren Y."/>
            <person name="Wang B."/>
            <person name="Wang S."/>
            <person name="Lu Y."/>
            <person name="Wu K."/>
            <person name="Fan W."/>
            <person name="Wang G."/>
        </authorList>
    </citation>
    <scope>NUCLEOTIDE SEQUENCE</scope>
    <source>
        <strain evidence="2">12Hb</strain>
    </source>
</reference>